<evidence type="ECO:0000259" key="1">
    <source>
        <dbReference type="Pfam" id="PF07714"/>
    </source>
</evidence>
<reference evidence="2" key="1">
    <citation type="journal article" date="2023" name="Nat. Commun.">
        <title>Diploid and tetraploid genomes of Acorus and the evolution of monocots.</title>
        <authorList>
            <person name="Ma L."/>
            <person name="Liu K.W."/>
            <person name="Li Z."/>
            <person name="Hsiao Y.Y."/>
            <person name="Qi Y."/>
            <person name="Fu T."/>
            <person name="Tang G.D."/>
            <person name="Zhang D."/>
            <person name="Sun W.H."/>
            <person name="Liu D.K."/>
            <person name="Li Y."/>
            <person name="Chen G.Z."/>
            <person name="Liu X.D."/>
            <person name="Liao X.Y."/>
            <person name="Jiang Y.T."/>
            <person name="Yu X."/>
            <person name="Hao Y."/>
            <person name="Huang J."/>
            <person name="Zhao X.W."/>
            <person name="Ke S."/>
            <person name="Chen Y.Y."/>
            <person name="Wu W.L."/>
            <person name="Hsu J.L."/>
            <person name="Lin Y.F."/>
            <person name="Huang M.D."/>
            <person name="Li C.Y."/>
            <person name="Huang L."/>
            <person name="Wang Z.W."/>
            <person name="Zhao X."/>
            <person name="Zhong W.Y."/>
            <person name="Peng D.H."/>
            <person name="Ahmad S."/>
            <person name="Lan S."/>
            <person name="Zhang J.S."/>
            <person name="Tsai W.C."/>
            <person name="Van de Peer Y."/>
            <person name="Liu Z.J."/>
        </authorList>
    </citation>
    <scope>NUCLEOTIDE SEQUENCE</scope>
    <source>
        <strain evidence="2">CP</strain>
    </source>
</reference>
<dbReference type="EMBL" id="JAUJYO010000015">
    <property type="protein sequence ID" value="KAK1297092.1"/>
    <property type="molecule type" value="Genomic_DNA"/>
</dbReference>
<gene>
    <name evidence="2" type="primary">PERK11</name>
    <name evidence="2" type="ORF">QJS10_CPB15g00416</name>
</gene>
<dbReference type="Proteomes" id="UP001180020">
    <property type="component" value="Unassembled WGS sequence"/>
</dbReference>
<reference evidence="2" key="2">
    <citation type="submission" date="2023-06" db="EMBL/GenBank/DDBJ databases">
        <authorList>
            <person name="Ma L."/>
            <person name="Liu K.-W."/>
            <person name="Li Z."/>
            <person name="Hsiao Y.-Y."/>
            <person name="Qi Y."/>
            <person name="Fu T."/>
            <person name="Tang G."/>
            <person name="Zhang D."/>
            <person name="Sun W.-H."/>
            <person name="Liu D.-K."/>
            <person name="Li Y."/>
            <person name="Chen G.-Z."/>
            <person name="Liu X.-D."/>
            <person name="Liao X.-Y."/>
            <person name="Jiang Y.-T."/>
            <person name="Yu X."/>
            <person name="Hao Y."/>
            <person name="Huang J."/>
            <person name="Zhao X.-W."/>
            <person name="Ke S."/>
            <person name="Chen Y.-Y."/>
            <person name="Wu W.-L."/>
            <person name="Hsu J.-L."/>
            <person name="Lin Y.-F."/>
            <person name="Huang M.-D."/>
            <person name="Li C.-Y."/>
            <person name="Huang L."/>
            <person name="Wang Z.-W."/>
            <person name="Zhao X."/>
            <person name="Zhong W.-Y."/>
            <person name="Peng D.-H."/>
            <person name="Ahmad S."/>
            <person name="Lan S."/>
            <person name="Zhang J.-S."/>
            <person name="Tsai W.-C."/>
            <person name="Van De Peer Y."/>
            <person name="Liu Z.-J."/>
        </authorList>
    </citation>
    <scope>NUCLEOTIDE SEQUENCE</scope>
    <source>
        <strain evidence="2">CP</strain>
        <tissue evidence="2">Leaves</tissue>
    </source>
</reference>
<dbReference type="PANTHER" id="PTHR47987:SF11">
    <property type="entry name" value="RECEPTOR-LIKE CYTOSOLIC SERINE_THREONINE-PROTEIN KINASE RBK1 ISOFORM X1"/>
    <property type="match status" value="1"/>
</dbReference>
<dbReference type="SUPFAM" id="SSF56112">
    <property type="entry name" value="Protein kinase-like (PK-like)"/>
    <property type="match status" value="1"/>
</dbReference>
<dbReference type="Gene3D" id="1.10.510.10">
    <property type="entry name" value="Transferase(Phosphotransferase) domain 1"/>
    <property type="match status" value="1"/>
</dbReference>
<dbReference type="GO" id="GO:0004672">
    <property type="term" value="F:protein kinase activity"/>
    <property type="evidence" value="ECO:0007669"/>
    <property type="project" value="InterPro"/>
</dbReference>
<name>A0AAV9D888_ACOCL</name>
<comment type="caution">
    <text evidence="2">The sequence shown here is derived from an EMBL/GenBank/DDBJ whole genome shotgun (WGS) entry which is preliminary data.</text>
</comment>
<sequence>MSLKSLIQFESETGTRVLRFKTAARKGFRDGSVKREYLAPEYIMYGKVSDKIDVYSFGVVPLELLTWRKPIDSENPKTYGDNILLVWATPLLEKGDIADILDPNLNGKFDEAQMQRMVLNLLKRDEDFNAPADSQAISLKELENHDEQAYPASDVQSHIGLAFLDVTT</sequence>
<dbReference type="AlphaFoldDB" id="A0AAV9D888"/>
<dbReference type="InterPro" id="IPR011009">
    <property type="entry name" value="Kinase-like_dom_sf"/>
</dbReference>
<dbReference type="PANTHER" id="PTHR47987">
    <property type="entry name" value="OS08G0249100 PROTEIN"/>
    <property type="match status" value="1"/>
</dbReference>
<evidence type="ECO:0000313" key="3">
    <source>
        <dbReference type="Proteomes" id="UP001180020"/>
    </source>
</evidence>
<keyword evidence="2" id="KW-0675">Receptor</keyword>
<keyword evidence="2" id="KW-0418">Kinase</keyword>
<accession>A0AAV9D888</accession>
<proteinExistence type="predicted"/>
<dbReference type="InterPro" id="IPR046958">
    <property type="entry name" value="RBK1/2/STUNTED"/>
</dbReference>
<feature type="domain" description="Serine-threonine/tyrosine-protein kinase catalytic" evidence="1">
    <location>
        <begin position="31"/>
        <end position="70"/>
    </location>
</feature>
<evidence type="ECO:0000313" key="2">
    <source>
        <dbReference type="EMBL" id="KAK1297092.1"/>
    </source>
</evidence>
<keyword evidence="2" id="KW-0808">Transferase</keyword>
<protein>
    <submittedName>
        <fullName evidence="2">Proline-rich receptor-like protein kinase PERK11</fullName>
    </submittedName>
</protein>
<keyword evidence="3" id="KW-1185">Reference proteome</keyword>
<dbReference type="Pfam" id="PF07714">
    <property type="entry name" value="PK_Tyr_Ser-Thr"/>
    <property type="match status" value="1"/>
</dbReference>
<organism evidence="2 3">
    <name type="scientific">Acorus calamus</name>
    <name type="common">Sweet flag</name>
    <dbReference type="NCBI Taxonomy" id="4465"/>
    <lineage>
        <taxon>Eukaryota</taxon>
        <taxon>Viridiplantae</taxon>
        <taxon>Streptophyta</taxon>
        <taxon>Embryophyta</taxon>
        <taxon>Tracheophyta</taxon>
        <taxon>Spermatophyta</taxon>
        <taxon>Magnoliopsida</taxon>
        <taxon>Liliopsida</taxon>
        <taxon>Acoraceae</taxon>
        <taxon>Acorus</taxon>
    </lineage>
</organism>
<dbReference type="InterPro" id="IPR001245">
    <property type="entry name" value="Ser-Thr/Tyr_kinase_cat_dom"/>
</dbReference>